<name>A0A5T0RT43_CAMCO</name>
<dbReference type="InterPro" id="IPR006528">
    <property type="entry name" value="Phage_head_morphogenesis_dom"/>
</dbReference>
<protein>
    <recommendedName>
        <fullName evidence="1">Phage head morphogenesis domain-containing protein</fullName>
    </recommendedName>
</protein>
<accession>A0A5T0RT43</accession>
<evidence type="ECO:0000313" key="2">
    <source>
        <dbReference type="EMBL" id="EAK2561396.1"/>
    </source>
</evidence>
<sequence>MFFGKPNKAIEYLQSKKPQTSFDYDEIMHETHNKVFTIAKLNDLNLLKDIQNSLIEALKNGDKFETWKKQITPKLKAKGWFGDKVEVVNPKTGEVKNIKIGTSRLKKVFETNMRIAKAQAVWENILQSNKEYVRWISLLHGNRRKEHLALHGMILRRDDPFWINNRPPCGYGCKCSIQGVSESELKLYGWKLSKQTPADLADKNFNYNKNLGVEKLEKLYKEKISQISQNFIKLEALSLATKTKENAQSFQREKELYIWQKSLDDMVDEVIIKENQKYPINFIQVGKIDKTTKEFLEKLNKKDLEDLYFTLSKNNLLHASPKRKASYNQALSADEIKQIVKVLDEAKEVYWDTKEESLVYFFDDLKNSKKVNKIIIRPDYKLKKFGKTNALITLSKVDKDTKESSKEYEKIK</sequence>
<proteinExistence type="predicted"/>
<reference evidence="2" key="1">
    <citation type="submission" date="2018-05" db="EMBL/GenBank/DDBJ databases">
        <authorList>
            <consortium name="NARMS: The National Antimicrobial Resistance Monitoring System"/>
        </authorList>
    </citation>
    <scope>NUCLEOTIDE SEQUENCE</scope>
    <source>
        <strain evidence="2">FSIS1609157</strain>
    </source>
</reference>
<comment type="caution">
    <text evidence="2">The sequence shown here is derived from an EMBL/GenBank/DDBJ whole genome shotgun (WGS) entry which is preliminary data.</text>
</comment>
<feature type="domain" description="Phage head morphogenesis" evidence="1">
    <location>
        <begin position="48"/>
        <end position="177"/>
    </location>
</feature>
<evidence type="ECO:0000259" key="1">
    <source>
        <dbReference type="Pfam" id="PF04233"/>
    </source>
</evidence>
<gene>
    <name evidence="2" type="ORF">BUK38_07705</name>
</gene>
<organism evidence="2">
    <name type="scientific">Campylobacter coli</name>
    <dbReference type="NCBI Taxonomy" id="195"/>
    <lineage>
        <taxon>Bacteria</taxon>
        <taxon>Pseudomonadati</taxon>
        <taxon>Campylobacterota</taxon>
        <taxon>Epsilonproteobacteria</taxon>
        <taxon>Campylobacterales</taxon>
        <taxon>Campylobacteraceae</taxon>
        <taxon>Campylobacter</taxon>
    </lineage>
</organism>
<dbReference type="AlphaFoldDB" id="A0A5T0RT43"/>
<dbReference type="Pfam" id="PF04233">
    <property type="entry name" value="Phage_Mu_F"/>
    <property type="match status" value="1"/>
</dbReference>
<dbReference type="EMBL" id="AACERQ010000016">
    <property type="protein sequence ID" value="EAK2561396.1"/>
    <property type="molecule type" value="Genomic_DNA"/>
</dbReference>